<dbReference type="AlphaFoldDB" id="A0A6A5KRA9"/>
<sequence length="151" mass="17046">MAFKFTFYWPSAVFMTPGFAVIDTFASANFGKEPQQPSHEWFVTPRDNPVSHDATSRRHHLCDVISKATSSVTVAVYSKTFIVMSLTSTYDQASIIKKQCVPATSQVKKEPTEYRKLQKEMMFSDTGNRTRALPALYSELTLQMRAANPSH</sequence>
<protein>
    <submittedName>
        <fullName evidence="1">Uncharacterized protein</fullName>
    </submittedName>
</protein>
<organism evidence="1 2">
    <name type="scientific">Decorospora gaudefroyi</name>
    <dbReference type="NCBI Taxonomy" id="184978"/>
    <lineage>
        <taxon>Eukaryota</taxon>
        <taxon>Fungi</taxon>
        <taxon>Dikarya</taxon>
        <taxon>Ascomycota</taxon>
        <taxon>Pezizomycotina</taxon>
        <taxon>Dothideomycetes</taxon>
        <taxon>Pleosporomycetidae</taxon>
        <taxon>Pleosporales</taxon>
        <taxon>Pleosporineae</taxon>
        <taxon>Pleosporaceae</taxon>
        <taxon>Decorospora</taxon>
    </lineage>
</organism>
<accession>A0A6A5KRA9</accession>
<keyword evidence="2" id="KW-1185">Reference proteome</keyword>
<dbReference type="Proteomes" id="UP000800040">
    <property type="component" value="Unassembled WGS sequence"/>
</dbReference>
<gene>
    <name evidence="1" type="ORF">BDW02DRAFT_564778</name>
</gene>
<dbReference type="OrthoDB" id="10594054at2759"/>
<proteinExistence type="predicted"/>
<evidence type="ECO:0000313" key="2">
    <source>
        <dbReference type="Proteomes" id="UP000800040"/>
    </source>
</evidence>
<dbReference type="EMBL" id="ML975250">
    <property type="protein sequence ID" value="KAF1838670.1"/>
    <property type="molecule type" value="Genomic_DNA"/>
</dbReference>
<evidence type="ECO:0000313" key="1">
    <source>
        <dbReference type="EMBL" id="KAF1838670.1"/>
    </source>
</evidence>
<reference evidence="1" key="1">
    <citation type="submission" date="2020-01" db="EMBL/GenBank/DDBJ databases">
        <authorList>
            <consortium name="DOE Joint Genome Institute"/>
            <person name="Haridas S."/>
            <person name="Albert R."/>
            <person name="Binder M."/>
            <person name="Bloem J."/>
            <person name="Labutti K."/>
            <person name="Salamov A."/>
            <person name="Andreopoulos B."/>
            <person name="Baker S.E."/>
            <person name="Barry K."/>
            <person name="Bills G."/>
            <person name="Bluhm B.H."/>
            <person name="Cannon C."/>
            <person name="Castanera R."/>
            <person name="Culley D.E."/>
            <person name="Daum C."/>
            <person name="Ezra D."/>
            <person name="Gonzalez J.B."/>
            <person name="Henrissat B."/>
            <person name="Kuo A."/>
            <person name="Liang C."/>
            <person name="Lipzen A."/>
            <person name="Lutzoni F."/>
            <person name="Magnuson J."/>
            <person name="Mondo S."/>
            <person name="Nolan M."/>
            <person name="Ohm R."/>
            <person name="Pangilinan J."/>
            <person name="Park H.-J."/>
            <person name="Ramirez L."/>
            <person name="Alfaro M."/>
            <person name="Sun H."/>
            <person name="Tritt A."/>
            <person name="Yoshinaga Y."/>
            <person name="Zwiers L.-H."/>
            <person name="Turgeon B.G."/>
            <person name="Goodwin S.B."/>
            <person name="Spatafora J.W."/>
            <person name="Crous P.W."/>
            <person name="Grigoriev I.V."/>
        </authorList>
    </citation>
    <scope>NUCLEOTIDE SEQUENCE</scope>
    <source>
        <strain evidence="1">P77</strain>
    </source>
</reference>
<name>A0A6A5KRA9_9PLEO</name>